<protein>
    <submittedName>
        <fullName evidence="1">Uncharacterized protein</fullName>
    </submittedName>
</protein>
<evidence type="ECO:0000313" key="2">
    <source>
        <dbReference type="Proteomes" id="UP000525987"/>
    </source>
</evidence>
<dbReference type="EMBL" id="JACHXM010000027">
    <property type="protein sequence ID" value="MBB3142788.1"/>
    <property type="molecule type" value="Genomic_DNA"/>
</dbReference>
<dbReference type="AlphaFoldDB" id="A0A7W5G6P6"/>
<reference evidence="1 2" key="1">
    <citation type="submission" date="2020-08" db="EMBL/GenBank/DDBJ databases">
        <title>Genomic Encyclopedia of Type Strains, Phase III (KMG-III): the genomes of soil and plant-associated and newly described type strains.</title>
        <authorList>
            <person name="Whitman W."/>
        </authorList>
    </citation>
    <scope>NUCLEOTIDE SEQUENCE [LARGE SCALE GENOMIC DNA]</scope>
    <source>
        <strain evidence="1 2">CECT 5995</strain>
    </source>
</reference>
<organism evidence="1 2">
    <name type="scientific">Halomonas organivorans</name>
    <dbReference type="NCBI Taxonomy" id="257772"/>
    <lineage>
        <taxon>Bacteria</taxon>
        <taxon>Pseudomonadati</taxon>
        <taxon>Pseudomonadota</taxon>
        <taxon>Gammaproteobacteria</taxon>
        <taxon>Oceanospirillales</taxon>
        <taxon>Halomonadaceae</taxon>
        <taxon>Halomonas</taxon>
    </lineage>
</organism>
<keyword evidence="2" id="KW-1185">Reference proteome</keyword>
<accession>A0A7W5G6P6</accession>
<proteinExistence type="predicted"/>
<dbReference type="Proteomes" id="UP000525987">
    <property type="component" value="Unassembled WGS sequence"/>
</dbReference>
<comment type="caution">
    <text evidence="1">The sequence shown here is derived from an EMBL/GenBank/DDBJ whole genome shotgun (WGS) entry which is preliminary data.</text>
</comment>
<dbReference type="RefSeq" id="WP_183389148.1">
    <property type="nucleotide sequence ID" value="NZ_JACHXM010000027.1"/>
</dbReference>
<evidence type="ECO:0000313" key="1">
    <source>
        <dbReference type="EMBL" id="MBB3142788.1"/>
    </source>
</evidence>
<gene>
    <name evidence="1" type="ORF">FHR96_003690</name>
</gene>
<name>A0A7W5G6P6_9GAMM</name>
<sequence>MRLIDHVTAHPLLDERPVKDVLEPLGFDIHIETLETPDQDEEREDAERFEADPEAFMAGMEFSVPEGFTELARFDTEDCEIVMLAVKPVTAVALALMAPVDEAEVPA</sequence>